<dbReference type="GO" id="GO:0055085">
    <property type="term" value="P:transmembrane transport"/>
    <property type="evidence" value="ECO:0007669"/>
    <property type="project" value="InterPro"/>
</dbReference>
<dbReference type="InterPro" id="IPR050901">
    <property type="entry name" value="BP-dep_ABC_trans_perm"/>
</dbReference>
<name>A0A1V5SJU5_9BACT</name>
<dbReference type="Pfam" id="PF00528">
    <property type="entry name" value="BPD_transp_1"/>
    <property type="match status" value="1"/>
</dbReference>
<feature type="transmembrane region" description="Helical" evidence="11">
    <location>
        <begin position="12"/>
        <end position="33"/>
    </location>
</feature>
<dbReference type="PANTHER" id="PTHR32243:SF50">
    <property type="entry name" value="MALTOSE_MALTODEXTRIN TRANSPORT SYSTEM PERMEASE PROTEIN MALG"/>
    <property type="match status" value="1"/>
</dbReference>
<dbReference type="InterPro" id="IPR000515">
    <property type="entry name" value="MetI-like"/>
</dbReference>
<comment type="subcellular location">
    <subcellularLocation>
        <location evidence="2 11">Cell membrane</location>
        <topology evidence="2 11">Multi-pass membrane protein</topology>
    </subcellularLocation>
</comment>
<feature type="domain" description="ABC transmembrane type-1" evidence="12">
    <location>
        <begin position="71"/>
        <end position="260"/>
    </location>
</feature>
<keyword evidence="6" id="KW-0762">Sugar transport</keyword>
<dbReference type="SUPFAM" id="SSF161098">
    <property type="entry name" value="MetI-like"/>
    <property type="match status" value="1"/>
</dbReference>
<comment type="caution">
    <text evidence="13">The sequence shown here is derived from an EMBL/GenBank/DDBJ whole genome shotgun (WGS) entry which is preliminary data.</text>
</comment>
<evidence type="ECO:0000256" key="9">
    <source>
        <dbReference type="ARBA" id="ARBA00023136"/>
    </source>
</evidence>
<keyword evidence="4 11" id="KW-0813">Transport</keyword>
<dbReference type="PROSITE" id="PS50928">
    <property type="entry name" value="ABC_TM1"/>
    <property type="match status" value="1"/>
</dbReference>
<evidence type="ECO:0000256" key="2">
    <source>
        <dbReference type="ARBA" id="ARBA00004651"/>
    </source>
</evidence>
<dbReference type="InterPro" id="IPR035906">
    <property type="entry name" value="MetI-like_sf"/>
</dbReference>
<dbReference type="EMBL" id="MWBQ01000210">
    <property type="protein sequence ID" value="OQA54451.1"/>
    <property type="molecule type" value="Genomic_DNA"/>
</dbReference>
<dbReference type="AlphaFoldDB" id="A0A1V5SJU5"/>
<proteinExistence type="inferred from homology"/>
<dbReference type="GO" id="GO:0005886">
    <property type="term" value="C:plasma membrane"/>
    <property type="evidence" value="ECO:0007669"/>
    <property type="project" value="UniProtKB-SubCell"/>
</dbReference>
<evidence type="ECO:0000256" key="11">
    <source>
        <dbReference type="RuleBase" id="RU363032"/>
    </source>
</evidence>
<evidence type="ECO:0000256" key="8">
    <source>
        <dbReference type="ARBA" id="ARBA00022989"/>
    </source>
</evidence>
<protein>
    <recommendedName>
        <fullName evidence="10">Maltose/maltodextrin transport system permease protein MalG</fullName>
    </recommendedName>
</protein>
<dbReference type="Proteomes" id="UP000485569">
    <property type="component" value="Unassembled WGS sequence"/>
</dbReference>
<feature type="transmembrane region" description="Helical" evidence="11">
    <location>
        <begin position="108"/>
        <end position="129"/>
    </location>
</feature>
<reference evidence="13" key="1">
    <citation type="submission" date="2017-02" db="EMBL/GenBank/DDBJ databases">
        <title>Delving into the versatile metabolic prowess of the omnipresent phylum Bacteroidetes.</title>
        <authorList>
            <person name="Nobu M.K."/>
            <person name="Mei R."/>
            <person name="Narihiro T."/>
            <person name="Kuroda K."/>
            <person name="Liu W.-T."/>
        </authorList>
    </citation>
    <scope>NUCLEOTIDE SEQUENCE</scope>
    <source>
        <strain evidence="13">ADurb.Bin276</strain>
    </source>
</reference>
<comment type="similarity">
    <text evidence="3">Belongs to the binding-protein-dependent transport system permease family. MalFG subfamily.</text>
</comment>
<keyword evidence="9 11" id="KW-0472">Membrane</keyword>
<feature type="transmembrane region" description="Helical" evidence="11">
    <location>
        <begin position="238"/>
        <end position="260"/>
    </location>
</feature>
<keyword evidence="8 11" id="KW-1133">Transmembrane helix</keyword>
<comment type="function">
    <text evidence="1">Part of the ABC transporter complex MalEFGK involved in maltose/maltodextrin import. Probably responsible for the translocation of the substrate across the membrane.</text>
</comment>
<evidence type="ECO:0000256" key="6">
    <source>
        <dbReference type="ARBA" id="ARBA00022597"/>
    </source>
</evidence>
<accession>A0A1V5SJU5</accession>
<feature type="transmembrane region" description="Helical" evidence="11">
    <location>
        <begin position="182"/>
        <end position="204"/>
    </location>
</feature>
<organism evidence="13">
    <name type="scientific">Candidatus Atribacter allofermentans</name>
    <dbReference type="NCBI Taxonomy" id="1852833"/>
    <lineage>
        <taxon>Bacteria</taxon>
        <taxon>Pseudomonadati</taxon>
        <taxon>Atribacterota</taxon>
        <taxon>Atribacteria</taxon>
        <taxon>Atribacterales</taxon>
        <taxon>Atribacteraceae</taxon>
        <taxon>Atribacter</taxon>
    </lineage>
</organism>
<feature type="transmembrane region" description="Helical" evidence="11">
    <location>
        <begin position="75"/>
        <end position="96"/>
    </location>
</feature>
<evidence type="ECO:0000259" key="12">
    <source>
        <dbReference type="PROSITE" id="PS50928"/>
    </source>
</evidence>
<evidence type="ECO:0000256" key="1">
    <source>
        <dbReference type="ARBA" id="ARBA00002264"/>
    </source>
</evidence>
<evidence type="ECO:0000256" key="3">
    <source>
        <dbReference type="ARBA" id="ARBA00009047"/>
    </source>
</evidence>
<keyword evidence="7 11" id="KW-0812">Transmembrane</keyword>
<evidence type="ECO:0000256" key="7">
    <source>
        <dbReference type="ARBA" id="ARBA00022692"/>
    </source>
</evidence>
<evidence type="ECO:0000256" key="5">
    <source>
        <dbReference type="ARBA" id="ARBA00022475"/>
    </source>
</evidence>
<keyword evidence="5" id="KW-1003">Cell membrane</keyword>
<evidence type="ECO:0000313" key="13">
    <source>
        <dbReference type="EMBL" id="OQA54451.1"/>
    </source>
</evidence>
<feature type="transmembrane region" description="Helical" evidence="11">
    <location>
        <begin position="141"/>
        <end position="162"/>
    </location>
</feature>
<gene>
    <name evidence="13" type="primary">sugB_17</name>
    <name evidence="13" type="ORF">BWY41_02050</name>
</gene>
<evidence type="ECO:0000256" key="10">
    <source>
        <dbReference type="ARBA" id="ARBA00041109"/>
    </source>
</evidence>
<dbReference type="PANTHER" id="PTHR32243">
    <property type="entry name" value="MALTOSE TRANSPORT SYSTEM PERMEASE-RELATED"/>
    <property type="match status" value="1"/>
</dbReference>
<dbReference type="CDD" id="cd06261">
    <property type="entry name" value="TM_PBP2"/>
    <property type="match status" value="1"/>
</dbReference>
<dbReference type="Gene3D" id="1.10.3720.10">
    <property type="entry name" value="MetI-like"/>
    <property type="match status" value="1"/>
</dbReference>
<sequence length="274" mass="30938">MKGSKLKARDRWIDVLVFLVVILVLFPIVWTFLTSIKGRFDISAMPPKLLFTPTIENYRKVFIEDGFYRYFKDSIIIALIATVIAIFLGTMTAYGLVRYRVGGKFLPFWILSTRMLPPIAIILPIYILMQRIKLIDTYASIIIMHVLLNLPFAVWLMSGFFREVPSEIDEAAMLDGCSVFGAFIRVLFPVVIPGVLATTVFCLITSWNEFLFALILSGRNVKTLPVAAAFYVTDRDILWGPMAAVAVIASIPIIIFTFLIQKHLVRGLSYGAIK</sequence>
<evidence type="ECO:0000256" key="4">
    <source>
        <dbReference type="ARBA" id="ARBA00022448"/>
    </source>
</evidence>